<evidence type="ECO:0000256" key="2">
    <source>
        <dbReference type="ARBA" id="ARBA00022475"/>
    </source>
</evidence>
<reference evidence="8 9" key="1">
    <citation type="submission" date="2014-03" db="EMBL/GenBank/DDBJ databases">
        <title>The draft genome sequence of Thalassospira mesophila JCM 18969.</title>
        <authorList>
            <person name="Lai Q."/>
            <person name="Shao Z."/>
        </authorList>
    </citation>
    <scope>NUCLEOTIDE SEQUENCE [LARGE SCALE GENOMIC DNA]</scope>
    <source>
        <strain evidence="8 9">JCM 18969</strain>
    </source>
</reference>
<evidence type="ECO:0000313" key="8">
    <source>
        <dbReference type="EMBL" id="OSQ39507.1"/>
    </source>
</evidence>
<comment type="caution">
    <text evidence="8">The sequence shown here is derived from an EMBL/GenBank/DDBJ whole genome shotgun (WGS) entry which is preliminary data.</text>
</comment>
<evidence type="ECO:0000256" key="4">
    <source>
        <dbReference type="ARBA" id="ARBA00022989"/>
    </source>
</evidence>
<feature type="transmembrane region" description="Helical" evidence="6">
    <location>
        <begin position="39"/>
        <end position="62"/>
    </location>
</feature>
<dbReference type="GO" id="GO:0005886">
    <property type="term" value="C:plasma membrane"/>
    <property type="evidence" value="ECO:0007669"/>
    <property type="project" value="UniProtKB-SubCell"/>
</dbReference>
<dbReference type="SUPFAM" id="SSF81342">
    <property type="entry name" value="Transmembrane di-heme cytochromes"/>
    <property type="match status" value="1"/>
</dbReference>
<dbReference type="InterPro" id="IPR051542">
    <property type="entry name" value="Hydrogenase_cytochrome"/>
</dbReference>
<dbReference type="InterPro" id="IPR011577">
    <property type="entry name" value="Cyt_b561_bac/Ni-Hgenase"/>
</dbReference>
<evidence type="ECO:0000259" key="7">
    <source>
        <dbReference type="Pfam" id="PF01292"/>
    </source>
</evidence>
<accession>A0A1Y2L2V0</accession>
<dbReference type="Gene3D" id="1.20.950.20">
    <property type="entry name" value="Transmembrane di-heme cytochromes, Chain C"/>
    <property type="match status" value="1"/>
</dbReference>
<keyword evidence="2" id="KW-1003">Cell membrane</keyword>
<dbReference type="GO" id="GO:0009055">
    <property type="term" value="F:electron transfer activity"/>
    <property type="evidence" value="ECO:0007669"/>
    <property type="project" value="InterPro"/>
</dbReference>
<evidence type="ECO:0000256" key="3">
    <source>
        <dbReference type="ARBA" id="ARBA00022692"/>
    </source>
</evidence>
<proteinExistence type="predicted"/>
<dbReference type="PANTHER" id="PTHR30485">
    <property type="entry name" value="NI/FE-HYDROGENASE 1 B-TYPE CYTOCHROME SUBUNIT"/>
    <property type="match status" value="1"/>
</dbReference>
<evidence type="ECO:0000313" key="9">
    <source>
        <dbReference type="Proteomes" id="UP000193391"/>
    </source>
</evidence>
<dbReference type="RefSeq" id="WP_085580350.1">
    <property type="nucleotide sequence ID" value="NZ_JFKA01000002.1"/>
</dbReference>
<evidence type="ECO:0000256" key="6">
    <source>
        <dbReference type="SAM" id="Phobius"/>
    </source>
</evidence>
<evidence type="ECO:0000256" key="5">
    <source>
        <dbReference type="ARBA" id="ARBA00023136"/>
    </source>
</evidence>
<keyword evidence="4 6" id="KW-1133">Transmembrane helix</keyword>
<sequence>MAATVKVWDPLVRIFHWSLVASFAVAWLSSNQIKNLHEWAGYCAAALISFRLIWGLVGSHYARFRQFVRGPKTTLGYLRDIPGGKAERYLGHNPAGGAMIIALLVCMGLVATTGWMQTTDAYWGVRWVQNVHEFLANCLMVLVIGHLAGVLLASYHHRENLVRAMITGRKRTGSQTDIR</sequence>
<dbReference type="Proteomes" id="UP000193391">
    <property type="component" value="Unassembled WGS sequence"/>
</dbReference>
<keyword evidence="3 6" id="KW-0812">Transmembrane</keyword>
<comment type="subcellular location">
    <subcellularLocation>
        <location evidence="1">Cell membrane</location>
        <topology evidence="1">Multi-pass membrane protein</topology>
    </subcellularLocation>
</comment>
<feature type="transmembrane region" description="Helical" evidence="6">
    <location>
        <begin position="134"/>
        <end position="155"/>
    </location>
</feature>
<gene>
    <name evidence="8" type="ORF">TMES_05625</name>
</gene>
<name>A0A1Y2L2V0_9PROT</name>
<feature type="domain" description="Cytochrome b561 bacterial/Ni-hydrogenase" evidence="7">
    <location>
        <begin position="7"/>
        <end position="168"/>
    </location>
</feature>
<evidence type="ECO:0000256" key="1">
    <source>
        <dbReference type="ARBA" id="ARBA00004651"/>
    </source>
</evidence>
<dbReference type="GO" id="GO:0020037">
    <property type="term" value="F:heme binding"/>
    <property type="evidence" value="ECO:0007669"/>
    <property type="project" value="TreeGrafter"/>
</dbReference>
<keyword evidence="9" id="KW-1185">Reference proteome</keyword>
<feature type="transmembrane region" description="Helical" evidence="6">
    <location>
        <begin position="95"/>
        <end position="114"/>
    </location>
</feature>
<dbReference type="InterPro" id="IPR016174">
    <property type="entry name" value="Di-haem_cyt_TM"/>
</dbReference>
<dbReference type="PANTHER" id="PTHR30485:SF2">
    <property type="entry name" value="BLL0597 PROTEIN"/>
    <property type="match status" value="1"/>
</dbReference>
<keyword evidence="5 6" id="KW-0472">Membrane</keyword>
<organism evidence="8 9">
    <name type="scientific">Thalassospira mesophila</name>
    <dbReference type="NCBI Taxonomy" id="1293891"/>
    <lineage>
        <taxon>Bacteria</taxon>
        <taxon>Pseudomonadati</taxon>
        <taxon>Pseudomonadota</taxon>
        <taxon>Alphaproteobacteria</taxon>
        <taxon>Rhodospirillales</taxon>
        <taxon>Thalassospiraceae</taxon>
        <taxon>Thalassospira</taxon>
    </lineage>
</organism>
<protein>
    <submittedName>
        <fullName evidence="8">Cytochrome B561</fullName>
    </submittedName>
</protein>
<dbReference type="GO" id="GO:0022904">
    <property type="term" value="P:respiratory electron transport chain"/>
    <property type="evidence" value="ECO:0007669"/>
    <property type="project" value="InterPro"/>
</dbReference>
<dbReference type="Pfam" id="PF01292">
    <property type="entry name" value="Ni_hydr_CYTB"/>
    <property type="match status" value="1"/>
</dbReference>
<dbReference type="EMBL" id="JFKA01000002">
    <property type="protein sequence ID" value="OSQ39507.1"/>
    <property type="molecule type" value="Genomic_DNA"/>
</dbReference>
<dbReference type="OrthoDB" id="196472at2"/>
<dbReference type="AlphaFoldDB" id="A0A1Y2L2V0"/>
<dbReference type="STRING" id="1293891.TMES_05625"/>
<feature type="transmembrane region" description="Helical" evidence="6">
    <location>
        <begin position="12"/>
        <end position="33"/>
    </location>
</feature>